<dbReference type="GO" id="GO:0004497">
    <property type="term" value="F:monooxygenase activity"/>
    <property type="evidence" value="ECO:0007669"/>
    <property type="project" value="UniProtKB-KW"/>
</dbReference>
<organism evidence="11 12">
    <name type="scientific">Hirsutella rhossiliensis</name>
    <dbReference type="NCBI Taxonomy" id="111463"/>
    <lineage>
        <taxon>Eukaryota</taxon>
        <taxon>Fungi</taxon>
        <taxon>Dikarya</taxon>
        <taxon>Ascomycota</taxon>
        <taxon>Pezizomycotina</taxon>
        <taxon>Sordariomycetes</taxon>
        <taxon>Hypocreomycetidae</taxon>
        <taxon>Hypocreales</taxon>
        <taxon>Ophiocordycipitaceae</taxon>
        <taxon>Hirsutella</taxon>
    </lineage>
</organism>
<dbReference type="InterPro" id="IPR050364">
    <property type="entry name" value="Cytochrome_P450_fung"/>
</dbReference>
<keyword evidence="10" id="KW-0732">Signal</keyword>
<evidence type="ECO:0000256" key="8">
    <source>
        <dbReference type="PIRSR" id="PIRSR602401-1"/>
    </source>
</evidence>
<dbReference type="GO" id="GO:0020037">
    <property type="term" value="F:heme binding"/>
    <property type="evidence" value="ECO:0007669"/>
    <property type="project" value="InterPro"/>
</dbReference>
<dbReference type="Proteomes" id="UP000824596">
    <property type="component" value="Unassembled WGS sequence"/>
</dbReference>
<evidence type="ECO:0000256" key="1">
    <source>
        <dbReference type="ARBA" id="ARBA00001971"/>
    </source>
</evidence>
<accession>A0A9P8MS26</accession>
<dbReference type="PROSITE" id="PS00086">
    <property type="entry name" value="CYTOCHROME_P450"/>
    <property type="match status" value="1"/>
</dbReference>
<dbReference type="Pfam" id="PF00067">
    <property type="entry name" value="p450"/>
    <property type="match status" value="1"/>
</dbReference>
<dbReference type="RefSeq" id="XP_044715696.1">
    <property type="nucleotide sequence ID" value="XM_044869347.1"/>
</dbReference>
<dbReference type="InterPro" id="IPR017972">
    <property type="entry name" value="Cyt_P450_CS"/>
</dbReference>
<evidence type="ECO:0000256" key="4">
    <source>
        <dbReference type="ARBA" id="ARBA00022723"/>
    </source>
</evidence>
<dbReference type="InterPro" id="IPR002401">
    <property type="entry name" value="Cyt_P450_E_grp-I"/>
</dbReference>
<reference evidence="11" key="1">
    <citation type="submission" date="2021-09" db="EMBL/GenBank/DDBJ databases">
        <title>A high-quality genome of the endoparasitic fungus Hirsutella rhossiliensis with a comparison of Hirsutella genomes reveals transposable elements contributing to genome size variation.</title>
        <authorList>
            <person name="Lin R."/>
            <person name="Jiao Y."/>
            <person name="Sun X."/>
            <person name="Ling J."/>
            <person name="Xie B."/>
            <person name="Cheng X."/>
        </authorList>
    </citation>
    <scope>NUCLEOTIDE SEQUENCE</scope>
    <source>
        <strain evidence="11">HR02</strain>
    </source>
</reference>
<protein>
    <submittedName>
        <fullName evidence="11">Cytochrome p450 domain-containing protein</fullName>
    </submittedName>
</protein>
<evidence type="ECO:0000256" key="3">
    <source>
        <dbReference type="ARBA" id="ARBA00022617"/>
    </source>
</evidence>
<feature type="binding site" description="axial binding residue" evidence="8">
    <location>
        <position position="413"/>
    </location>
    <ligand>
        <name>heme</name>
        <dbReference type="ChEBI" id="CHEBI:30413"/>
    </ligand>
    <ligandPart>
        <name>Fe</name>
        <dbReference type="ChEBI" id="CHEBI:18248"/>
    </ligandPart>
</feature>
<evidence type="ECO:0000256" key="5">
    <source>
        <dbReference type="ARBA" id="ARBA00023002"/>
    </source>
</evidence>
<evidence type="ECO:0000256" key="2">
    <source>
        <dbReference type="ARBA" id="ARBA00010617"/>
    </source>
</evidence>
<keyword evidence="7 9" id="KW-0503">Monooxygenase</keyword>
<keyword evidence="12" id="KW-1185">Reference proteome</keyword>
<dbReference type="PANTHER" id="PTHR46300:SF1">
    <property type="entry name" value="P450, PUTATIVE (EUROFUNG)-RELATED"/>
    <property type="match status" value="1"/>
</dbReference>
<feature type="signal peptide" evidence="10">
    <location>
        <begin position="1"/>
        <end position="19"/>
    </location>
</feature>
<dbReference type="GO" id="GO:0005506">
    <property type="term" value="F:iron ion binding"/>
    <property type="evidence" value="ECO:0007669"/>
    <property type="project" value="InterPro"/>
</dbReference>
<dbReference type="InterPro" id="IPR036396">
    <property type="entry name" value="Cyt_P450_sf"/>
</dbReference>
<dbReference type="InterPro" id="IPR001128">
    <property type="entry name" value="Cyt_P450"/>
</dbReference>
<dbReference type="SUPFAM" id="SSF48264">
    <property type="entry name" value="Cytochrome P450"/>
    <property type="match status" value="1"/>
</dbReference>
<dbReference type="PRINTS" id="PR00385">
    <property type="entry name" value="P450"/>
</dbReference>
<evidence type="ECO:0000256" key="6">
    <source>
        <dbReference type="ARBA" id="ARBA00023004"/>
    </source>
</evidence>
<keyword evidence="3 8" id="KW-0349">Heme</keyword>
<comment type="similarity">
    <text evidence="2 9">Belongs to the cytochrome P450 family.</text>
</comment>
<dbReference type="OrthoDB" id="1470350at2759"/>
<name>A0A9P8MS26_9HYPO</name>
<dbReference type="PRINTS" id="PR00463">
    <property type="entry name" value="EP450I"/>
</dbReference>
<sequence length="505" mass="56753">MGPAFYLLAIVFIVGLFWAKPSRLPPGPRGLPIVGNIHQISRRYSWKQFQEWHKIYGPVISLRLGQLTFILLGNHEVTKELLDRRSGVYSSRPRLAVAGECLGKDFGASLLPYGPRWRQFRKIQMSLLNSRKCHLYSSLQELESRHLLYNLLSTNDFEPELYRCSSSLIFTLLYGRRFQTGEETDLKQTEHLATSALQAVSFGNWLVDIFPILNWLPKFFAKWKRVGDDLHNRRAELYGKNAANALNMPCWNWTKQSILRDAHPVSHKELVFLLGEVYETASHTTAGALIVAILACVTYPSAVLRVQDELDKHVGRDRLPNLADISNLPYTQSFIQEVLRWRPLAPGGIPHSPIRDDNYRGFFIPKGAIVNASHWCLEMDEEIFHSPEEFIPERWMDNDDLPTAGFGFGRRICPGQHLARNTLLLIVSRLLWAFDVKWKERQEAKLDSLEMTHEGIFSKPCSFEATGTVAAALAAPATFTAAAATTTGTGAAAAAAILNAAAVAA</sequence>
<gene>
    <name evidence="11" type="ORF">HRG_10877</name>
</gene>
<dbReference type="EMBL" id="JAIZPD010000017">
    <property type="protein sequence ID" value="KAH0958182.1"/>
    <property type="molecule type" value="Genomic_DNA"/>
</dbReference>
<comment type="caution">
    <text evidence="11">The sequence shown here is derived from an EMBL/GenBank/DDBJ whole genome shotgun (WGS) entry which is preliminary data.</text>
</comment>
<keyword evidence="6 8" id="KW-0408">Iron</keyword>
<feature type="chain" id="PRO_5040131418" evidence="10">
    <location>
        <begin position="20"/>
        <end position="505"/>
    </location>
</feature>
<keyword evidence="4 8" id="KW-0479">Metal-binding</keyword>
<evidence type="ECO:0000313" key="12">
    <source>
        <dbReference type="Proteomes" id="UP000824596"/>
    </source>
</evidence>
<evidence type="ECO:0000256" key="9">
    <source>
        <dbReference type="RuleBase" id="RU000461"/>
    </source>
</evidence>
<dbReference type="PANTHER" id="PTHR46300">
    <property type="entry name" value="P450, PUTATIVE (EUROFUNG)-RELATED-RELATED"/>
    <property type="match status" value="1"/>
</dbReference>
<comment type="cofactor">
    <cofactor evidence="1 8">
        <name>heme</name>
        <dbReference type="ChEBI" id="CHEBI:30413"/>
    </cofactor>
</comment>
<evidence type="ECO:0000256" key="7">
    <source>
        <dbReference type="ARBA" id="ARBA00023033"/>
    </source>
</evidence>
<evidence type="ECO:0000256" key="10">
    <source>
        <dbReference type="SAM" id="SignalP"/>
    </source>
</evidence>
<dbReference type="Gene3D" id="1.10.630.10">
    <property type="entry name" value="Cytochrome P450"/>
    <property type="match status" value="1"/>
</dbReference>
<proteinExistence type="inferred from homology"/>
<dbReference type="AlphaFoldDB" id="A0A9P8MS26"/>
<dbReference type="GO" id="GO:0016705">
    <property type="term" value="F:oxidoreductase activity, acting on paired donors, with incorporation or reduction of molecular oxygen"/>
    <property type="evidence" value="ECO:0007669"/>
    <property type="project" value="InterPro"/>
</dbReference>
<evidence type="ECO:0000313" key="11">
    <source>
        <dbReference type="EMBL" id="KAH0958182.1"/>
    </source>
</evidence>
<dbReference type="GeneID" id="68360005"/>
<keyword evidence="5 9" id="KW-0560">Oxidoreductase</keyword>
<dbReference type="CDD" id="cd11065">
    <property type="entry name" value="CYP64-like"/>
    <property type="match status" value="1"/>
</dbReference>